<name>A0AAJ1TQB6_9HYPH</name>
<sequence>MKRFVLIGIFAALFAAIIAIAGTWSVVTPINPAVAPDTAAAPNPTAQRK</sequence>
<organism evidence="1 3">
    <name type="scientific">Methylobacterium brachiatum</name>
    <dbReference type="NCBI Taxonomy" id="269660"/>
    <lineage>
        <taxon>Bacteria</taxon>
        <taxon>Pseudomonadati</taxon>
        <taxon>Pseudomonadota</taxon>
        <taxon>Alphaproteobacteria</taxon>
        <taxon>Hyphomicrobiales</taxon>
        <taxon>Methylobacteriaceae</taxon>
        <taxon>Methylobacterium</taxon>
    </lineage>
</organism>
<dbReference type="AlphaFoldDB" id="A0AAJ1TQB6"/>
<dbReference type="EMBL" id="JAUSWL010000006">
    <property type="protein sequence ID" value="MDQ0544886.1"/>
    <property type="molecule type" value="Genomic_DNA"/>
</dbReference>
<proteinExistence type="predicted"/>
<comment type="caution">
    <text evidence="1">The sequence shown here is derived from an EMBL/GenBank/DDBJ whole genome shotgun (WGS) entry which is preliminary data.</text>
</comment>
<reference evidence="1" key="1">
    <citation type="submission" date="2023-07" db="EMBL/GenBank/DDBJ databases">
        <title>Genomic Encyclopedia of Type Strains, Phase IV (KMG-IV): sequencing the most valuable type-strain genomes for metagenomic binning, comparative biology and taxonomic classification.</title>
        <authorList>
            <person name="Goeker M."/>
        </authorList>
    </citation>
    <scope>NUCLEOTIDE SEQUENCE</scope>
    <source>
        <strain evidence="1">DSM 19569</strain>
    </source>
</reference>
<gene>
    <name evidence="2" type="ORF">ABS770_14725</name>
    <name evidence="1" type="ORF">QO001_003822</name>
</gene>
<keyword evidence="4" id="KW-1185">Reference proteome</keyword>
<evidence type="ECO:0000313" key="3">
    <source>
        <dbReference type="Proteomes" id="UP001223420"/>
    </source>
</evidence>
<accession>A0AAJ1TQB6</accession>
<reference evidence="2" key="2">
    <citation type="submission" date="2024-06" db="EMBL/GenBank/DDBJ databases">
        <authorList>
            <person name="Campbell A.G."/>
        </authorList>
    </citation>
    <scope>NUCLEOTIDE SEQUENCE</scope>
    <source>
        <strain evidence="2">EM17</strain>
    </source>
</reference>
<evidence type="ECO:0000313" key="4">
    <source>
        <dbReference type="Proteomes" id="UP001432995"/>
    </source>
</evidence>
<evidence type="ECO:0000313" key="2">
    <source>
        <dbReference type="EMBL" id="MER2289521.1"/>
    </source>
</evidence>
<dbReference type="Proteomes" id="UP001223420">
    <property type="component" value="Unassembled WGS sequence"/>
</dbReference>
<dbReference type="RefSeq" id="WP_007569493.1">
    <property type="nucleotide sequence ID" value="NZ_CP033231.1"/>
</dbReference>
<protein>
    <submittedName>
        <fullName evidence="1">Uncharacterized protein</fullName>
    </submittedName>
</protein>
<dbReference type="GeneID" id="90835729"/>
<evidence type="ECO:0000313" key="1">
    <source>
        <dbReference type="EMBL" id="MDQ0544886.1"/>
    </source>
</evidence>
<dbReference type="EMBL" id="JBELQD010000015">
    <property type="protein sequence ID" value="MER2289521.1"/>
    <property type="molecule type" value="Genomic_DNA"/>
</dbReference>
<dbReference type="Proteomes" id="UP001432995">
    <property type="component" value="Unassembled WGS sequence"/>
</dbReference>